<name>A0AB33IIJ8_ACEAC</name>
<dbReference type="EMBL" id="AP023410">
    <property type="protein sequence ID" value="BCK77414.1"/>
    <property type="molecule type" value="Genomic_DNA"/>
</dbReference>
<evidence type="ECO:0008006" key="3">
    <source>
        <dbReference type="Google" id="ProtNLM"/>
    </source>
</evidence>
<protein>
    <recommendedName>
        <fullName evidence="3">Pilus retraction motor hexameric ATPase PilT</fullName>
    </recommendedName>
</protein>
<keyword evidence="2" id="KW-1185">Reference proteome</keyword>
<sequence length="87" mass="10050">MSIVLLWEIAIKIRIRKLDADMNDILAAIPAEDFSLLQIQSEHLQMSLPPHHHDPFNHLLMAQAEHATFLSEDGQMDQYSIERIRCS</sequence>
<dbReference type="InterPro" id="IPR052919">
    <property type="entry name" value="TA_system_RNase"/>
</dbReference>
<dbReference type="AlphaFoldDB" id="A0AB33IIJ8"/>
<organism evidence="1 2">
    <name type="scientific">Acetobacter aceti NBRC 14818</name>
    <dbReference type="NCBI Taxonomy" id="887700"/>
    <lineage>
        <taxon>Bacteria</taxon>
        <taxon>Pseudomonadati</taxon>
        <taxon>Pseudomonadota</taxon>
        <taxon>Alphaproteobacteria</taxon>
        <taxon>Acetobacterales</taxon>
        <taxon>Acetobacteraceae</taxon>
        <taxon>Acetobacter</taxon>
        <taxon>Acetobacter subgen. Acetobacter</taxon>
    </lineage>
</organism>
<dbReference type="PANTHER" id="PTHR36173">
    <property type="entry name" value="RIBONUCLEASE VAPC16-RELATED"/>
    <property type="match status" value="1"/>
</dbReference>
<dbReference type="Proteomes" id="UP000516424">
    <property type="component" value="Chromosome"/>
</dbReference>
<evidence type="ECO:0000313" key="1">
    <source>
        <dbReference type="EMBL" id="BCK77414.1"/>
    </source>
</evidence>
<evidence type="ECO:0000313" key="2">
    <source>
        <dbReference type="Proteomes" id="UP000516424"/>
    </source>
</evidence>
<dbReference type="PANTHER" id="PTHR36173:SF2">
    <property type="entry name" value="RIBONUCLEASE VAPC16"/>
    <property type="match status" value="1"/>
</dbReference>
<accession>A0AB33IIJ8</accession>
<reference evidence="1 2" key="1">
    <citation type="journal article" date="2011" name="Microbiology">
        <title>Transcriptome response to different carbon sources in Acetobacter aceti.</title>
        <authorList>
            <person name="Sakurai K."/>
            <person name="Arai H."/>
            <person name="Ishii M."/>
            <person name="Igarashi Y."/>
        </authorList>
    </citation>
    <scope>NUCLEOTIDE SEQUENCE [LARGE SCALE GENOMIC DNA]</scope>
    <source>
        <strain evidence="1 2">NBRC 14818</strain>
    </source>
</reference>
<proteinExistence type="predicted"/>
<gene>
    <name evidence="1" type="ORF">EMQ_3020</name>
</gene>